<evidence type="ECO:0000313" key="2">
    <source>
        <dbReference type="EMBL" id="GAA4859138.1"/>
    </source>
</evidence>
<keyword evidence="1" id="KW-0812">Transmembrane</keyword>
<feature type="transmembrane region" description="Helical" evidence="1">
    <location>
        <begin position="126"/>
        <end position="148"/>
    </location>
</feature>
<gene>
    <name evidence="2" type="ORF">GCM10023235_41150</name>
</gene>
<dbReference type="EMBL" id="BAABIS010000001">
    <property type="protein sequence ID" value="GAA4859138.1"/>
    <property type="molecule type" value="Genomic_DNA"/>
</dbReference>
<feature type="transmembrane region" description="Helical" evidence="1">
    <location>
        <begin position="6"/>
        <end position="25"/>
    </location>
</feature>
<keyword evidence="1" id="KW-0472">Membrane</keyword>
<reference evidence="3" key="1">
    <citation type="journal article" date="2019" name="Int. J. Syst. Evol. Microbiol.">
        <title>The Global Catalogue of Microorganisms (GCM) 10K type strain sequencing project: providing services to taxonomists for standard genome sequencing and annotation.</title>
        <authorList>
            <consortium name="The Broad Institute Genomics Platform"/>
            <consortium name="The Broad Institute Genome Sequencing Center for Infectious Disease"/>
            <person name="Wu L."/>
            <person name="Ma J."/>
        </authorList>
    </citation>
    <scope>NUCLEOTIDE SEQUENCE [LARGE SCALE GENOMIC DNA]</scope>
    <source>
        <strain evidence="3">JCM 13006</strain>
    </source>
</reference>
<accession>A0ABP9DSV9</accession>
<protein>
    <submittedName>
        <fullName evidence="2">Uncharacterized protein</fullName>
    </submittedName>
</protein>
<proteinExistence type="predicted"/>
<evidence type="ECO:0000256" key="1">
    <source>
        <dbReference type="SAM" id="Phobius"/>
    </source>
</evidence>
<name>A0ABP9DSV9_9ACTN</name>
<evidence type="ECO:0000313" key="3">
    <source>
        <dbReference type="Proteomes" id="UP001501752"/>
    </source>
</evidence>
<dbReference type="Proteomes" id="UP001501752">
    <property type="component" value="Unassembled WGS sequence"/>
</dbReference>
<sequence length="150" mass="16020">MDRYLPFVAAIIASLMSPILVERAADRVIASISRSNASLKSPPLISPHYSDDFIRSYLRFAADVAQIIPIMFLAGVGVVLSLPDGWSTSAAAPVLILTSLGIFAEAKTLKKGPMQYGGEASGGYSFVSKFGVCVNLGAMIFVWTVNIFSK</sequence>
<feature type="transmembrane region" description="Helical" evidence="1">
    <location>
        <begin position="86"/>
        <end position="106"/>
    </location>
</feature>
<keyword evidence="1" id="KW-1133">Transmembrane helix</keyword>
<comment type="caution">
    <text evidence="2">The sequence shown here is derived from an EMBL/GenBank/DDBJ whole genome shotgun (WGS) entry which is preliminary data.</text>
</comment>
<keyword evidence="3" id="KW-1185">Reference proteome</keyword>
<organism evidence="2 3">
    <name type="scientific">Kitasatospora terrestris</name>
    <dbReference type="NCBI Taxonomy" id="258051"/>
    <lineage>
        <taxon>Bacteria</taxon>
        <taxon>Bacillati</taxon>
        <taxon>Actinomycetota</taxon>
        <taxon>Actinomycetes</taxon>
        <taxon>Kitasatosporales</taxon>
        <taxon>Streptomycetaceae</taxon>
        <taxon>Kitasatospora</taxon>
    </lineage>
</organism>
<feature type="transmembrane region" description="Helical" evidence="1">
    <location>
        <begin position="60"/>
        <end position="80"/>
    </location>
</feature>